<protein>
    <submittedName>
        <fullName evidence="2">Uncharacterized protein</fullName>
    </submittedName>
</protein>
<name>A0A8B6C7Z0_MYTGA</name>
<dbReference type="PANTHER" id="PTHR10773:SF19">
    <property type="match status" value="1"/>
</dbReference>
<feature type="region of interest" description="Disordered" evidence="1">
    <location>
        <begin position="602"/>
        <end position="624"/>
    </location>
</feature>
<feature type="region of interest" description="Disordered" evidence="1">
    <location>
        <begin position="68"/>
        <end position="124"/>
    </location>
</feature>
<comment type="caution">
    <text evidence="2">The sequence shown here is derived from an EMBL/GenBank/DDBJ whole genome shotgun (WGS) entry which is preliminary data.</text>
</comment>
<keyword evidence="3" id="KW-1185">Reference proteome</keyword>
<evidence type="ECO:0000313" key="3">
    <source>
        <dbReference type="Proteomes" id="UP000596742"/>
    </source>
</evidence>
<accession>A0A8B6C7Z0</accession>
<gene>
    <name evidence="2" type="ORF">MGAL_10B045406</name>
</gene>
<sequence>MDEIQTTVIHVSTEAELLQAIHDTDVNTTLIVIEEPCQTNICLAKQNENIKDTNESIKEKYKQLIHTRNTEIDVNRDQNNNNNENNEGTNNEIEESKQRSRKRKRQTQNWKQNIRKRNRQSGKEYINAKGKTVESKRIKNKKDCKGHCKYKCSEKISASERKSLFDSFWSLNDSAKNVFYSRTVIRNKKIRHRTSKQNSRKQFSFEYNFIIGSIKVRVCKEFYLSSLDISARRIQWYFDHKNPVFEDKRGQHIKHKIPEAALCIIRDHINSFPRVESHYCRANSSRKYLEPTLSLSKMYQLYKEKCQSKSIKVEKSHIYRSIFNNEFNLGFHIPKKDRCDQCEEFKSSSKGNVLTDEFKKKYENHIKNKNNAKVERDQDRHSIKPVVCFDMQNVITCPRANISNFFYKRKLNMYNLTAHFSLNKCAYNAVWPETLAGRGGNEIASALTVILKTILAEFKTLDTITLWSDSCVPQNRNSLMLSALKNLLFTTPTLTTIEQKFSEAGHSTIQEVDNVHSHIEKALHLNEIYSPVSCMRVLTNVRKRSMKVIQMKESDFMNFQKASLSYAFAEVPFTKVSQLQIDASMPCHVKYKKAYGDENYTEVSVRKQTRKRSGGSSSSFTPPKIVKLGKTPVLSKERIADIKSMYKYMPVNDRNYFEKVLKRTEEENDRSNKDFKRARTDEENGKGDSDSDRDIRGIRVITTRISLNEAEYLNIGSTISIINKKLMSADVKIKYFQQSLKVLQTQMLKDMRFNELLDQRKHEIVKHHESLMLLVTQLAP</sequence>
<feature type="compositionally biased region" description="Low complexity" evidence="1">
    <location>
        <begin position="79"/>
        <end position="91"/>
    </location>
</feature>
<dbReference type="EMBL" id="UYJE01001358">
    <property type="protein sequence ID" value="VDI01547.1"/>
    <property type="molecule type" value="Genomic_DNA"/>
</dbReference>
<dbReference type="Proteomes" id="UP000596742">
    <property type="component" value="Unassembled WGS sequence"/>
</dbReference>
<reference evidence="2" key="1">
    <citation type="submission" date="2018-11" db="EMBL/GenBank/DDBJ databases">
        <authorList>
            <person name="Alioto T."/>
            <person name="Alioto T."/>
        </authorList>
    </citation>
    <scope>NUCLEOTIDE SEQUENCE</scope>
</reference>
<evidence type="ECO:0000313" key="2">
    <source>
        <dbReference type="EMBL" id="VDI01547.1"/>
    </source>
</evidence>
<dbReference type="OrthoDB" id="6108636at2759"/>
<dbReference type="PANTHER" id="PTHR10773">
    <property type="entry name" value="DNA-DIRECTED RNA POLYMERASES I, II, AND III SUBUNIT RPABC2"/>
    <property type="match status" value="1"/>
</dbReference>
<evidence type="ECO:0000256" key="1">
    <source>
        <dbReference type="SAM" id="MobiDB-lite"/>
    </source>
</evidence>
<dbReference type="AlphaFoldDB" id="A0A8B6C7Z0"/>
<proteinExistence type="predicted"/>
<organism evidence="2 3">
    <name type="scientific">Mytilus galloprovincialis</name>
    <name type="common">Mediterranean mussel</name>
    <dbReference type="NCBI Taxonomy" id="29158"/>
    <lineage>
        <taxon>Eukaryota</taxon>
        <taxon>Metazoa</taxon>
        <taxon>Spiralia</taxon>
        <taxon>Lophotrochozoa</taxon>
        <taxon>Mollusca</taxon>
        <taxon>Bivalvia</taxon>
        <taxon>Autobranchia</taxon>
        <taxon>Pteriomorphia</taxon>
        <taxon>Mytilida</taxon>
        <taxon>Mytiloidea</taxon>
        <taxon>Mytilidae</taxon>
        <taxon>Mytilinae</taxon>
        <taxon>Mytilus</taxon>
    </lineage>
</organism>
<feature type="region of interest" description="Disordered" evidence="1">
    <location>
        <begin position="667"/>
        <end position="692"/>
    </location>
</feature>